<sequence>MHMQDEYDFSSNDPSSGEGLTLPGFIALESGEGNVPVAIAWSLPDGQIKHTLIQPDEAWLEDEAASLGDYHADELLTMGVSVSDVVRELEADHHGSTLYSANPDEDEAALSRIFEALAGSTFVTITDAGTLYSDRDEWYQQRSEMFNEMGLEPGRAEHDLETLLKLHVRWMEDDMLAD</sequence>
<accession>A0ABQ3FNZ2</accession>
<name>A0ABQ3FNZ2_9GAMM</name>
<protein>
    <submittedName>
        <fullName evidence="1">Uncharacterized protein</fullName>
    </submittedName>
</protein>
<evidence type="ECO:0000313" key="1">
    <source>
        <dbReference type="EMBL" id="GHC31525.1"/>
    </source>
</evidence>
<comment type="caution">
    <text evidence="1">The sequence shown here is derived from an EMBL/GenBank/DDBJ whole genome shotgun (WGS) entry which is preliminary data.</text>
</comment>
<gene>
    <name evidence="1" type="ORF">GCM10010082_27130</name>
</gene>
<organism evidence="1 2">
    <name type="scientific">Kushneria pakistanensis</name>
    <dbReference type="NCBI Taxonomy" id="1508770"/>
    <lineage>
        <taxon>Bacteria</taxon>
        <taxon>Pseudomonadati</taxon>
        <taxon>Pseudomonadota</taxon>
        <taxon>Gammaproteobacteria</taxon>
        <taxon>Oceanospirillales</taxon>
        <taxon>Halomonadaceae</taxon>
        <taxon>Kushneria</taxon>
    </lineage>
</organism>
<dbReference type="EMBL" id="BMZM01000004">
    <property type="protein sequence ID" value="GHC31525.1"/>
    <property type="molecule type" value="Genomic_DNA"/>
</dbReference>
<dbReference type="Proteomes" id="UP000604243">
    <property type="component" value="Unassembled WGS sequence"/>
</dbReference>
<reference evidence="2" key="1">
    <citation type="journal article" date="2019" name="Int. J. Syst. Evol. Microbiol.">
        <title>The Global Catalogue of Microorganisms (GCM) 10K type strain sequencing project: providing services to taxonomists for standard genome sequencing and annotation.</title>
        <authorList>
            <consortium name="The Broad Institute Genomics Platform"/>
            <consortium name="The Broad Institute Genome Sequencing Center for Infectious Disease"/>
            <person name="Wu L."/>
            <person name="Ma J."/>
        </authorList>
    </citation>
    <scope>NUCLEOTIDE SEQUENCE [LARGE SCALE GENOMIC DNA]</scope>
    <source>
        <strain evidence="2">KCTC 42082</strain>
    </source>
</reference>
<proteinExistence type="predicted"/>
<keyword evidence="2" id="KW-1185">Reference proteome</keyword>
<evidence type="ECO:0000313" key="2">
    <source>
        <dbReference type="Proteomes" id="UP000604243"/>
    </source>
</evidence>